<dbReference type="PRINTS" id="PR00042">
    <property type="entry name" value="LEUZIPPRFOS"/>
</dbReference>
<dbReference type="InterPro" id="IPR000837">
    <property type="entry name" value="AP-1"/>
</dbReference>
<keyword evidence="2" id="KW-0238">DNA-binding</keyword>
<name>T1JZD9_TETUR</name>
<dbReference type="STRING" id="32264.T1JZD9"/>
<dbReference type="InterPro" id="IPR046347">
    <property type="entry name" value="bZIP_sf"/>
</dbReference>
<dbReference type="SUPFAM" id="SSF57959">
    <property type="entry name" value="Leucine zipper domain"/>
    <property type="match status" value="1"/>
</dbReference>
<evidence type="ECO:0000313" key="7">
    <source>
        <dbReference type="Proteomes" id="UP000015104"/>
    </source>
</evidence>
<dbReference type="GO" id="GO:0000981">
    <property type="term" value="F:DNA-binding transcription factor activity, RNA polymerase II-specific"/>
    <property type="evidence" value="ECO:0007669"/>
    <property type="project" value="TreeGrafter"/>
</dbReference>
<dbReference type="PANTHER" id="PTHR23351:SF24">
    <property type="entry name" value="ACTIVATING TRANSCRIPTION FACTOR 3-RELATED"/>
    <property type="match status" value="1"/>
</dbReference>
<dbReference type="InterPro" id="IPR004827">
    <property type="entry name" value="bZIP"/>
</dbReference>
<evidence type="ECO:0000256" key="2">
    <source>
        <dbReference type="ARBA" id="ARBA00023125"/>
    </source>
</evidence>
<dbReference type="Pfam" id="PF00170">
    <property type="entry name" value="bZIP_1"/>
    <property type="match status" value="1"/>
</dbReference>
<evidence type="ECO:0000256" key="4">
    <source>
        <dbReference type="SAM" id="Coils"/>
    </source>
</evidence>
<protein>
    <recommendedName>
        <fullName evidence="5">BZIP domain-containing protein</fullName>
    </recommendedName>
</protein>
<feature type="coiled-coil region" evidence="4">
    <location>
        <begin position="187"/>
        <end position="221"/>
    </location>
</feature>
<dbReference type="GO" id="GO:0005634">
    <property type="term" value="C:nucleus"/>
    <property type="evidence" value="ECO:0007669"/>
    <property type="project" value="TreeGrafter"/>
</dbReference>
<evidence type="ECO:0000256" key="1">
    <source>
        <dbReference type="ARBA" id="ARBA00023015"/>
    </source>
</evidence>
<dbReference type="SMART" id="SM00338">
    <property type="entry name" value="BRLZ"/>
    <property type="match status" value="1"/>
</dbReference>
<evidence type="ECO:0000259" key="5">
    <source>
        <dbReference type="PROSITE" id="PS50217"/>
    </source>
</evidence>
<dbReference type="Proteomes" id="UP000015104">
    <property type="component" value="Unassembled WGS sequence"/>
</dbReference>
<reference evidence="7" key="1">
    <citation type="submission" date="2011-08" db="EMBL/GenBank/DDBJ databases">
        <authorList>
            <person name="Rombauts S."/>
        </authorList>
    </citation>
    <scope>NUCLEOTIDE SEQUENCE</scope>
    <source>
        <strain evidence="7">London</strain>
    </source>
</reference>
<dbReference type="Gene3D" id="1.20.5.170">
    <property type="match status" value="1"/>
</dbReference>
<accession>T1JZD9</accession>
<dbReference type="eggNOG" id="KOG1414">
    <property type="taxonomic scope" value="Eukaryota"/>
</dbReference>
<proteinExistence type="predicted"/>
<keyword evidence="4" id="KW-0175">Coiled coil</keyword>
<dbReference type="EnsemblMetazoa" id="tetur03g03610.1">
    <property type="protein sequence ID" value="tetur03g03610.1"/>
    <property type="gene ID" value="tetur03g03610"/>
</dbReference>
<sequence length="260" mass="29320">MIDSNYPSSSIQTDMDLVPASLLYASSLDLLSSHHEVYDYGDFENQNNLNNINLTDLSFPDNQLVESDGPTLIPTETTISTSSSVSTCSSSFDHHYHRPLSTTSLDSLDASRSIDGCKRDLIKATLNFAIQSRRRSLGLGEIELSQAKNQDSRPSSWTDEADEKKISRRERNRIAARKCRKNRKLKFIALNKAKENLDNANTNLREELKKLKRETGQLEGLLTSHQSQCYLISWSFQPTLNSTESSWSSSPQLFYQSQSS</sequence>
<keyword evidence="3" id="KW-0804">Transcription</keyword>
<dbReference type="HOGENOM" id="CLU_1070884_0_0_1"/>
<dbReference type="PANTHER" id="PTHR23351">
    <property type="entry name" value="FOS TRANSCRIPTION FACTOR-RELATED"/>
    <property type="match status" value="1"/>
</dbReference>
<keyword evidence="1" id="KW-0805">Transcription regulation</keyword>
<evidence type="ECO:0000256" key="3">
    <source>
        <dbReference type="ARBA" id="ARBA00023163"/>
    </source>
</evidence>
<dbReference type="GO" id="GO:0000978">
    <property type="term" value="F:RNA polymerase II cis-regulatory region sequence-specific DNA binding"/>
    <property type="evidence" value="ECO:0007669"/>
    <property type="project" value="TreeGrafter"/>
</dbReference>
<dbReference type="AlphaFoldDB" id="T1JZD9"/>
<organism evidence="6 7">
    <name type="scientific">Tetranychus urticae</name>
    <name type="common">Two-spotted spider mite</name>
    <dbReference type="NCBI Taxonomy" id="32264"/>
    <lineage>
        <taxon>Eukaryota</taxon>
        <taxon>Metazoa</taxon>
        <taxon>Ecdysozoa</taxon>
        <taxon>Arthropoda</taxon>
        <taxon>Chelicerata</taxon>
        <taxon>Arachnida</taxon>
        <taxon>Acari</taxon>
        <taxon>Acariformes</taxon>
        <taxon>Trombidiformes</taxon>
        <taxon>Prostigmata</taxon>
        <taxon>Eleutherengona</taxon>
        <taxon>Raphignathae</taxon>
        <taxon>Tetranychoidea</taxon>
        <taxon>Tetranychidae</taxon>
        <taxon>Tetranychus</taxon>
    </lineage>
</organism>
<dbReference type="EMBL" id="CAEY01001120">
    <property type="status" value="NOT_ANNOTATED_CDS"/>
    <property type="molecule type" value="Genomic_DNA"/>
</dbReference>
<keyword evidence="7" id="KW-1185">Reference proteome</keyword>
<dbReference type="PROSITE" id="PS50217">
    <property type="entry name" value="BZIP"/>
    <property type="match status" value="1"/>
</dbReference>
<evidence type="ECO:0000313" key="6">
    <source>
        <dbReference type="EnsemblMetazoa" id="tetur03g03610.1"/>
    </source>
</evidence>
<feature type="domain" description="BZIP" evidence="5">
    <location>
        <begin position="162"/>
        <end position="225"/>
    </location>
</feature>
<reference evidence="6" key="2">
    <citation type="submission" date="2015-06" db="UniProtKB">
        <authorList>
            <consortium name="EnsemblMetazoa"/>
        </authorList>
    </citation>
    <scope>IDENTIFICATION</scope>
</reference>